<dbReference type="Pfam" id="PF13466">
    <property type="entry name" value="STAS_2"/>
    <property type="match status" value="1"/>
</dbReference>
<feature type="domain" description="STAS" evidence="1">
    <location>
        <begin position="1"/>
        <end position="96"/>
    </location>
</feature>
<keyword evidence="3" id="KW-1185">Reference proteome</keyword>
<dbReference type="Gene3D" id="3.30.750.24">
    <property type="entry name" value="STAS domain"/>
    <property type="match status" value="1"/>
</dbReference>
<sequence length="96" mass="10489">MTAVAVAAPLSLPERLTLVEADHTLARLGAELRSHSDQTVEIDAASLQVFDSSALSVLLELRRRVLAQGRELRVSGWPRRLEDLASLYGVRELLAA</sequence>
<gene>
    <name evidence="2" type="ORF">J2X09_002186</name>
</gene>
<dbReference type="InterPro" id="IPR002645">
    <property type="entry name" value="STAS_dom"/>
</dbReference>
<dbReference type="PROSITE" id="PS50801">
    <property type="entry name" value="STAS"/>
    <property type="match status" value="1"/>
</dbReference>
<evidence type="ECO:0000259" key="1">
    <source>
        <dbReference type="PROSITE" id="PS50801"/>
    </source>
</evidence>
<organism evidence="2 3">
    <name type="scientific">Hydrogenophaga laconesensis</name>
    <dbReference type="NCBI Taxonomy" id="1805971"/>
    <lineage>
        <taxon>Bacteria</taxon>
        <taxon>Pseudomonadati</taxon>
        <taxon>Pseudomonadota</taxon>
        <taxon>Betaproteobacteria</taxon>
        <taxon>Burkholderiales</taxon>
        <taxon>Comamonadaceae</taxon>
        <taxon>Hydrogenophaga</taxon>
    </lineage>
</organism>
<comment type="caution">
    <text evidence="2">The sequence shown here is derived from an EMBL/GenBank/DDBJ whole genome shotgun (WGS) entry which is preliminary data.</text>
</comment>
<reference evidence="2 3" key="1">
    <citation type="submission" date="2023-07" db="EMBL/GenBank/DDBJ databases">
        <title>Sorghum-associated microbial communities from plants grown in Nebraska, USA.</title>
        <authorList>
            <person name="Schachtman D."/>
        </authorList>
    </citation>
    <scope>NUCLEOTIDE SEQUENCE [LARGE SCALE GENOMIC DNA]</scope>
    <source>
        <strain evidence="2 3">BE240</strain>
    </source>
</reference>
<accession>A0ABU1VAU4</accession>
<name>A0ABU1VAU4_9BURK</name>
<dbReference type="Proteomes" id="UP001265550">
    <property type="component" value="Unassembled WGS sequence"/>
</dbReference>
<dbReference type="EMBL" id="JAVDWE010000005">
    <property type="protein sequence ID" value="MDR7094445.1"/>
    <property type="molecule type" value="Genomic_DNA"/>
</dbReference>
<dbReference type="InterPro" id="IPR036513">
    <property type="entry name" value="STAS_dom_sf"/>
</dbReference>
<dbReference type="SUPFAM" id="SSF52091">
    <property type="entry name" value="SpoIIaa-like"/>
    <property type="match status" value="1"/>
</dbReference>
<dbReference type="RefSeq" id="WP_204733445.1">
    <property type="nucleotide sequence ID" value="NZ_JAVDWE010000005.1"/>
</dbReference>
<evidence type="ECO:0000313" key="3">
    <source>
        <dbReference type="Proteomes" id="UP001265550"/>
    </source>
</evidence>
<protein>
    <submittedName>
        <fullName evidence="2">Phospholipid transport system transporter-binding protein</fullName>
    </submittedName>
</protein>
<dbReference type="InterPro" id="IPR058548">
    <property type="entry name" value="MlaB-like_STAS"/>
</dbReference>
<evidence type="ECO:0000313" key="2">
    <source>
        <dbReference type="EMBL" id="MDR7094445.1"/>
    </source>
</evidence>
<proteinExistence type="predicted"/>